<dbReference type="SUPFAM" id="SSF47598">
    <property type="entry name" value="Ribbon-helix-helix"/>
    <property type="match status" value="1"/>
</dbReference>
<feature type="compositionally biased region" description="Polar residues" evidence="1">
    <location>
        <begin position="1"/>
        <end position="11"/>
    </location>
</feature>
<feature type="region of interest" description="Disordered" evidence="1">
    <location>
        <begin position="1"/>
        <end position="139"/>
    </location>
</feature>
<dbReference type="InterPro" id="IPR010985">
    <property type="entry name" value="Ribbon_hlx_hlx"/>
</dbReference>
<dbReference type="OrthoDB" id="7507351at2"/>
<dbReference type="RefSeq" id="WP_160778939.1">
    <property type="nucleotide sequence ID" value="NZ_BAAAZF010000001.1"/>
</dbReference>
<reference evidence="2 3" key="1">
    <citation type="submission" date="2019-12" db="EMBL/GenBank/DDBJ databases">
        <title>Genomic-based taxomic classification of the family Erythrobacteraceae.</title>
        <authorList>
            <person name="Xu L."/>
        </authorList>
    </citation>
    <scope>NUCLEOTIDE SEQUENCE [LARGE SCALE GENOMIC DNA]</scope>
    <source>
        <strain evidence="2 3">JCM 16677</strain>
    </source>
</reference>
<evidence type="ECO:0000313" key="2">
    <source>
        <dbReference type="EMBL" id="MXP31506.1"/>
    </source>
</evidence>
<gene>
    <name evidence="2" type="ORF">GRI94_06690</name>
</gene>
<proteinExistence type="predicted"/>
<protein>
    <submittedName>
        <fullName evidence="2">Uncharacterized protein</fullName>
    </submittedName>
</protein>
<dbReference type="EMBL" id="WTYE01000001">
    <property type="protein sequence ID" value="MXP31506.1"/>
    <property type="molecule type" value="Genomic_DNA"/>
</dbReference>
<evidence type="ECO:0000256" key="1">
    <source>
        <dbReference type="SAM" id="MobiDB-lite"/>
    </source>
</evidence>
<name>A0A845ASL9_9SPHN</name>
<organism evidence="2 3">
    <name type="scientific">Parerythrobacter jejuensis</name>
    <dbReference type="NCBI Taxonomy" id="795812"/>
    <lineage>
        <taxon>Bacteria</taxon>
        <taxon>Pseudomonadati</taxon>
        <taxon>Pseudomonadota</taxon>
        <taxon>Alphaproteobacteria</taxon>
        <taxon>Sphingomonadales</taxon>
        <taxon>Erythrobacteraceae</taxon>
        <taxon>Parerythrobacter</taxon>
    </lineage>
</organism>
<sequence length="196" mass="21577">MSEASFASLNPSLLARKGGAKPAMRPQLTPLEPGPAESHDHLEDLGWNDMGEEAPAPRQSEADVLHLTPEPANEAAEQEARQLARAADEALAQATRPEVHRQREELAERVVATDQTKATPEPAQERKPKTRKRRSALERGKRAAFTLRLDADRHLKLRLACTVKGRSAQQIVTEALDGLLDDMPDIDSLAAQVQRH</sequence>
<comment type="caution">
    <text evidence="2">The sequence shown here is derived from an EMBL/GenBank/DDBJ whole genome shotgun (WGS) entry which is preliminary data.</text>
</comment>
<accession>A0A845ASL9</accession>
<feature type="compositionally biased region" description="Basic and acidic residues" evidence="1">
    <location>
        <begin position="78"/>
        <end position="88"/>
    </location>
</feature>
<keyword evidence="3" id="KW-1185">Reference proteome</keyword>
<dbReference type="GO" id="GO:0006355">
    <property type="term" value="P:regulation of DNA-templated transcription"/>
    <property type="evidence" value="ECO:0007669"/>
    <property type="project" value="InterPro"/>
</dbReference>
<dbReference type="AlphaFoldDB" id="A0A845ASL9"/>
<dbReference type="Proteomes" id="UP000446786">
    <property type="component" value="Unassembled WGS sequence"/>
</dbReference>
<feature type="compositionally biased region" description="Basic and acidic residues" evidence="1">
    <location>
        <begin position="97"/>
        <end position="108"/>
    </location>
</feature>
<evidence type="ECO:0000313" key="3">
    <source>
        <dbReference type="Proteomes" id="UP000446786"/>
    </source>
</evidence>